<name>A0A822ZHV3_NELNU</name>
<evidence type="ECO:0000313" key="3">
    <source>
        <dbReference type="Proteomes" id="UP000607653"/>
    </source>
</evidence>
<keyword evidence="3" id="KW-1185">Reference proteome</keyword>
<accession>A0A822ZHV3</accession>
<feature type="region of interest" description="Disordered" evidence="1">
    <location>
        <begin position="1"/>
        <end position="28"/>
    </location>
</feature>
<evidence type="ECO:0000256" key="1">
    <source>
        <dbReference type="SAM" id="MobiDB-lite"/>
    </source>
</evidence>
<dbReference type="Proteomes" id="UP000607653">
    <property type="component" value="Unassembled WGS sequence"/>
</dbReference>
<comment type="caution">
    <text evidence="2">The sequence shown here is derived from an EMBL/GenBank/DDBJ whole genome shotgun (WGS) entry which is preliminary data.</text>
</comment>
<evidence type="ECO:0000313" key="2">
    <source>
        <dbReference type="EMBL" id="DAD41268.1"/>
    </source>
</evidence>
<gene>
    <name evidence="2" type="ORF">HUJ06_015591</name>
</gene>
<dbReference type="EMBL" id="DUZY01000005">
    <property type="protein sequence ID" value="DAD41268.1"/>
    <property type="molecule type" value="Genomic_DNA"/>
</dbReference>
<protein>
    <submittedName>
        <fullName evidence="2">Uncharacterized protein</fullName>
    </submittedName>
</protein>
<reference evidence="2 3" key="1">
    <citation type="journal article" date="2020" name="Mol. Biol. Evol.">
        <title>Distinct Expression and Methylation Patterns for Genes with Different Fates following a Single Whole-Genome Duplication in Flowering Plants.</title>
        <authorList>
            <person name="Shi T."/>
            <person name="Rahmani R.S."/>
            <person name="Gugger P.F."/>
            <person name="Wang M."/>
            <person name="Li H."/>
            <person name="Zhang Y."/>
            <person name="Li Z."/>
            <person name="Wang Q."/>
            <person name="Van de Peer Y."/>
            <person name="Marchal K."/>
            <person name="Chen J."/>
        </authorList>
    </citation>
    <scope>NUCLEOTIDE SEQUENCE [LARGE SCALE GENOMIC DNA]</scope>
    <source>
        <tissue evidence="2">Leaf</tissue>
    </source>
</reference>
<feature type="compositionally biased region" description="Low complexity" evidence="1">
    <location>
        <begin position="1"/>
        <end position="14"/>
    </location>
</feature>
<proteinExistence type="predicted"/>
<organism evidence="2 3">
    <name type="scientific">Nelumbo nucifera</name>
    <name type="common">Sacred lotus</name>
    <dbReference type="NCBI Taxonomy" id="4432"/>
    <lineage>
        <taxon>Eukaryota</taxon>
        <taxon>Viridiplantae</taxon>
        <taxon>Streptophyta</taxon>
        <taxon>Embryophyta</taxon>
        <taxon>Tracheophyta</taxon>
        <taxon>Spermatophyta</taxon>
        <taxon>Magnoliopsida</taxon>
        <taxon>Proteales</taxon>
        <taxon>Nelumbonaceae</taxon>
        <taxon>Nelumbo</taxon>
    </lineage>
</organism>
<dbReference type="AlphaFoldDB" id="A0A822ZHV3"/>
<sequence length="70" mass="7433">MHSSYIIRASSSSSKIRRKSSLTKSSSGFPSIVEFGGRLGSVELSLTAHLTFGSVSAFVTFGFPECLDGE</sequence>